<sequence length="162" mass="18233">MDYRLKQIGKTCAATGQPLEPGSVCYSVLVEKEEQLARLDFSEEGWKGPPEGAIGYWKMIVPEEENQKQKSLDADALLLYFEQLCEDANPANEKFCYVLSLLLLQKRKLRIEGEREENGITFLQMAGIQGEGPYDVRVLDIPDDEVVQLQQSLNQHAAIDAA</sequence>
<dbReference type="EMBL" id="UOGL01000468">
    <property type="protein sequence ID" value="VAX40628.1"/>
    <property type="molecule type" value="Genomic_DNA"/>
</dbReference>
<dbReference type="AlphaFoldDB" id="A0A3B1DWV3"/>
<gene>
    <name evidence="1" type="ORF">MNBD_PLANCTO02-1399</name>
</gene>
<proteinExistence type="predicted"/>
<accession>A0A3B1DWV3</accession>
<evidence type="ECO:0000313" key="1">
    <source>
        <dbReference type="EMBL" id="VAX40628.1"/>
    </source>
</evidence>
<organism evidence="1">
    <name type="scientific">hydrothermal vent metagenome</name>
    <dbReference type="NCBI Taxonomy" id="652676"/>
    <lineage>
        <taxon>unclassified sequences</taxon>
        <taxon>metagenomes</taxon>
        <taxon>ecological metagenomes</taxon>
    </lineage>
</organism>
<reference evidence="1" key="1">
    <citation type="submission" date="2018-06" db="EMBL/GenBank/DDBJ databases">
        <authorList>
            <person name="Zhirakovskaya E."/>
        </authorList>
    </citation>
    <scope>NUCLEOTIDE SEQUENCE</scope>
</reference>
<protein>
    <submittedName>
        <fullName evidence="1">Uncharacterized protein</fullName>
    </submittedName>
</protein>
<name>A0A3B1DWV3_9ZZZZ</name>